<gene>
    <name evidence="10" type="ORF">B1806_01155</name>
</gene>
<dbReference type="Pfam" id="PF00072">
    <property type="entry name" value="Response_reg"/>
    <property type="match status" value="1"/>
</dbReference>
<dbReference type="PROSITE" id="PS50110">
    <property type="entry name" value="RESPONSE_REGULATORY"/>
    <property type="match status" value="1"/>
</dbReference>
<dbReference type="InterPro" id="IPR036890">
    <property type="entry name" value="HATPase_C_sf"/>
</dbReference>
<evidence type="ECO:0000256" key="3">
    <source>
        <dbReference type="ARBA" id="ARBA00022553"/>
    </source>
</evidence>
<dbReference type="EMBL" id="MWQO01000003">
    <property type="protein sequence ID" value="THD12187.1"/>
    <property type="molecule type" value="Genomic_DNA"/>
</dbReference>
<feature type="transmembrane region" description="Helical" evidence="7">
    <location>
        <begin position="771"/>
        <end position="791"/>
    </location>
</feature>
<accession>A0A4S3KSS4</accession>
<dbReference type="Gene3D" id="3.30.565.10">
    <property type="entry name" value="Histidine kinase-like ATPase, C-terminal domain"/>
    <property type="match status" value="1"/>
</dbReference>
<dbReference type="InterPro" id="IPR003661">
    <property type="entry name" value="HisK_dim/P_dom"/>
</dbReference>
<dbReference type="SUPFAM" id="SSF55874">
    <property type="entry name" value="ATPase domain of HSP90 chaperone/DNA topoisomerase II/histidine kinase"/>
    <property type="match status" value="1"/>
</dbReference>
<dbReference type="InterPro" id="IPR004358">
    <property type="entry name" value="Sig_transdc_His_kin-like_C"/>
</dbReference>
<reference evidence="10 11" key="1">
    <citation type="submission" date="2017-02" db="EMBL/GenBank/DDBJ databases">
        <title>Whole genome sequencing of Metallibacterium scheffleri DSM 24874 (T).</title>
        <authorList>
            <person name="Kumar S."/>
            <person name="Patil P."/>
            <person name="Patil P.B."/>
        </authorList>
    </citation>
    <scope>NUCLEOTIDE SEQUENCE [LARGE SCALE GENOMIC DNA]</scope>
    <source>
        <strain evidence="10 11">DSM 24874</strain>
    </source>
</reference>
<dbReference type="InterPro" id="IPR015943">
    <property type="entry name" value="WD40/YVTN_repeat-like_dom_sf"/>
</dbReference>
<evidence type="ECO:0000259" key="9">
    <source>
        <dbReference type="PROSITE" id="PS50110"/>
    </source>
</evidence>
<dbReference type="Pfam" id="PF02518">
    <property type="entry name" value="HATPase_c"/>
    <property type="match status" value="1"/>
</dbReference>
<dbReference type="SMART" id="SM00387">
    <property type="entry name" value="HATPase_c"/>
    <property type="match status" value="1"/>
</dbReference>
<dbReference type="InterPro" id="IPR036097">
    <property type="entry name" value="HisK_dim/P_sf"/>
</dbReference>
<dbReference type="InterPro" id="IPR013783">
    <property type="entry name" value="Ig-like_fold"/>
</dbReference>
<name>A0A4S3KSS4_9GAMM</name>
<keyword evidence="7" id="KW-0812">Transmembrane</keyword>
<dbReference type="EC" id="2.7.13.3" evidence="2"/>
<dbReference type="InterPro" id="IPR003594">
    <property type="entry name" value="HATPase_dom"/>
</dbReference>
<dbReference type="SUPFAM" id="SSF63829">
    <property type="entry name" value="Calcium-dependent phosphotriesterase"/>
    <property type="match status" value="3"/>
</dbReference>
<dbReference type="SMART" id="SM00388">
    <property type="entry name" value="HisKA"/>
    <property type="match status" value="1"/>
</dbReference>
<evidence type="ECO:0000256" key="4">
    <source>
        <dbReference type="ARBA" id="ARBA00022679"/>
    </source>
</evidence>
<dbReference type="InterPro" id="IPR011006">
    <property type="entry name" value="CheY-like_superfamily"/>
</dbReference>
<dbReference type="Gene3D" id="3.40.50.2300">
    <property type="match status" value="1"/>
</dbReference>
<keyword evidence="7" id="KW-0472">Membrane</keyword>
<dbReference type="GO" id="GO:0009927">
    <property type="term" value="F:histidine phosphotransfer kinase activity"/>
    <property type="evidence" value="ECO:0007669"/>
    <property type="project" value="TreeGrafter"/>
</dbReference>
<dbReference type="CDD" id="cd17546">
    <property type="entry name" value="REC_hyHK_CKI1_RcsC-like"/>
    <property type="match status" value="1"/>
</dbReference>
<dbReference type="STRING" id="993689.GCA_002077135_03312"/>
<keyword evidence="4" id="KW-0808">Transferase</keyword>
<protein>
    <recommendedName>
        <fullName evidence="2">histidine kinase</fullName>
        <ecNumber evidence="2">2.7.13.3</ecNumber>
    </recommendedName>
</protein>
<feature type="domain" description="Histidine kinase" evidence="8">
    <location>
        <begin position="824"/>
        <end position="1039"/>
    </location>
</feature>
<keyword evidence="7" id="KW-1133">Transmembrane helix</keyword>
<dbReference type="InterPro" id="IPR011110">
    <property type="entry name" value="Reg_prop"/>
</dbReference>
<dbReference type="Gene3D" id="2.60.40.10">
    <property type="entry name" value="Immunoglobulins"/>
    <property type="match status" value="1"/>
</dbReference>
<dbReference type="SUPFAM" id="SSF47384">
    <property type="entry name" value="Homodimeric domain of signal transducing histidine kinase"/>
    <property type="match status" value="1"/>
</dbReference>
<dbReference type="Gene3D" id="2.130.10.10">
    <property type="entry name" value="YVTN repeat-like/Quinoprotein amine dehydrogenase"/>
    <property type="match status" value="3"/>
</dbReference>
<proteinExistence type="predicted"/>
<dbReference type="AlphaFoldDB" id="A0A4S3KSS4"/>
<dbReference type="Pfam" id="PF00512">
    <property type="entry name" value="HisKA"/>
    <property type="match status" value="1"/>
</dbReference>
<dbReference type="GO" id="GO:0005886">
    <property type="term" value="C:plasma membrane"/>
    <property type="evidence" value="ECO:0007669"/>
    <property type="project" value="TreeGrafter"/>
</dbReference>
<organism evidence="10 11">
    <name type="scientific">Metallibacterium scheffleri</name>
    <dbReference type="NCBI Taxonomy" id="993689"/>
    <lineage>
        <taxon>Bacteria</taxon>
        <taxon>Pseudomonadati</taxon>
        <taxon>Pseudomonadota</taxon>
        <taxon>Gammaproteobacteria</taxon>
        <taxon>Lysobacterales</taxon>
        <taxon>Rhodanobacteraceae</taxon>
        <taxon>Metallibacterium</taxon>
    </lineage>
</organism>
<evidence type="ECO:0000259" key="8">
    <source>
        <dbReference type="PROSITE" id="PS50109"/>
    </source>
</evidence>
<dbReference type="SMART" id="SM00448">
    <property type="entry name" value="REC"/>
    <property type="match status" value="1"/>
</dbReference>
<comment type="caution">
    <text evidence="10">The sequence shown here is derived from an EMBL/GenBank/DDBJ whole genome shotgun (WGS) entry which is preliminary data.</text>
</comment>
<dbReference type="Gene3D" id="1.10.287.130">
    <property type="match status" value="1"/>
</dbReference>
<dbReference type="Proteomes" id="UP000307749">
    <property type="component" value="Unassembled WGS sequence"/>
</dbReference>
<keyword evidence="11" id="KW-1185">Reference proteome</keyword>
<dbReference type="PROSITE" id="PS50109">
    <property type="entry name" value="HIS_KIN"/>
    <property type="match status" value="1"/>
</dbReference>
<evidence type="ECO:0000256" key="6">
    <source>
        <dbReference type="PROSITE-ProRule" id="PRU00169"/>
    </source>
</evidence>
<dbReference type="PRINTS" id="PR00344">
    <property type="entry name" value="BCTRLSENSOR"/>
</dbReference>
<dbReference type="CDD" id="cd00082">
    <property type="entry name" value="HisKA"/>
    <property type="match status" value="1"/>
</dbReference>
<evidence type="ECO:0000256" key="1">
    <source>
        <dbReference type="ARBA" id="ARBA00000085"/>
    </source>
</evidence>
<dbReference type="CDD" id="cd16922">
    <property type="entry name" value="HATPase_EvgS-ArcB-TorS-like"/>
    <property type="match status" value="1"/>
</dbReference>
<feature type="domain" description="Response regulatory" evidence="9">
    <location>
        <begin position="1058"/>
        <end position="1175"/>
    </location>
</feature>
<dbReference type="InterPro" id="IPR005467">
    <property type="entry name" value="His_kinase_dom"/>
</dbReference>
<dbReference type="InterPro" id="IPR001789">
    <property type="entry name" value="Sig_transdc_resp-reg_receiver"/>
</dbReference>
<dbReference type="SUPFAM" id="SSF52172">
    <property type="entry name" value="CheY-like"/>
    <property type="match status" value="1"/>
</dbReference>
<evidence type="ECO:0000313" key="11">
    <source>
        <dbReference type="Proteomes" id="UP000307749"/>
    </source>
</evidence>
<dbReference type="PANTHER" id="PTHR43047">
    <property type="entry name" value="TWO-COMPONENT HISTIDINE PROTEIN KINASE"/>
    <property type="match status" value="1"/>
</dbReference>
<keyword evidence="3 6" id="KW-0597">Phosphoprotein</keyword>
<keyword evidence="5" id="KW-0418">Kinase</keyword>
<evidence type="ECO:0000256" key="7">
    <source>
        <dbReference type="SAM" id="Phobius"/>
    </source>
</evidence>
<evidence type="ECO:0000256" key="2">
    <source>
        <dbReference type="ARBA" id="ARBA00012438"/>
    </source>
</evidence>
<evidence type="ECO:0000256" key="5">
    <source>
        <dbReference type="ARBA" id="ARBA00022777"/>
    </source>
</evidence>
<evidence type="ECO:0000313" key="10">
    <source>
        <dbReference type="EMBL" id="THD12187.1"/>
    </source>
</evidence>
<dbReference type="PANTHER" id="PTHR43047:SF72">
    <property type="entry name" value="OSMOSENSING HISTIDINE PROTEIN KINASE SLN1"/>
    <property type="match status" value="1"/>
</dbReference>
<sequence length="1180" mass="125884">MLASAQVTAAAPAPAGVLAAPPRALLPIPQFRDYGRRQGMPDAGTYMAVQDHAGFIWIGTRDGLVRYDGVHFRVFRHDTSDPHSLPGNDISALLIDARGGLWAGGEGTGLLHYIPGYGFQRWVHLPGDAHSLGANDVFALAQTPDGAIWVGTYAGGLARLGPRGHITQLRHRKGDADSLVSDVVFSLHATPDGSLWIGTLAGLDVRRPDGRIQHVRFPDGQRAVVLSIAGQGASLRAVTTRGLYLIEQAGASAGATPRALPVPGGGGVCYSSVTDGEGGLWLACNDGLRYRDAAGRWSVFPAQPQLRGGLLEGRIIGLLRDREGGLWLSSNSGGLAYLPPDWHAFSLFRHLPDDPRSLPFGAFTALCKGSDHSVLLGNAQGWIGRLDPATGSVQSLPSPLSRSQRVDALAEDVRGRLWLSAGGELYVRRRTGSWQKLPLPWPLTAGSGIGQIVLDGGRALYFADPIHGVGRVDLRTLAVSAVATPGPGTAEQQTEAMAVHDGRLWRASVAGLDRMDAAGALRAMPGVAPGVVDAIAFTPGGFWLARKGRLQEYRLGADGRARLRANVAAAQGWPGARVLALAVDAAGRVWASTLRGLMRYDPRDGRVDRFDEESALAGLRASAPGFVRGADGSLFTAVRDGLLGFAPLRHAPAVTAPTPRLTRIVASGEGHAQELLPVDGVVHVGWRTRELGATARALSYLSPARVRYRFRLQPWSRHWTLVGAEGTQNFGRLDPGSYQLELQAQVMEGGPWGAAAPLRVEVAAPPWATPWAWAGYVLLALLLLATLALLWRRRLAQQQRMLLAEERRRVAEQASAGKTRFLAELGHEIRTPMTGVLGMSELLLGTDLDARQRGYAQAIARSGGLLQKLVNDALDLARIEAGRMQLEITAYDPLLLIFELAEAERPLATAKGLDFLVDMQPATLPHRVLGDVLRVKQILFNLLGNALKFTVRGEVRLGLHVADGQLCFTVADTGPGIDAELRTRLFRRYEQADGPQRSAGSGLGLAISRELTELMGGALELESQPGQGSRFCLRLPLQRALTQPGVVIRDAAGMPPLQLALVEDDPTVVAVLQGLLEAQGHRLRHAADGLAALSLLHDWQPDALLLDLDLPGVDGFAVARMLRAREAAGAHLPILAISARSGGDEAELAAAAGMDGFLRKPITGAVLAEALVTLMQRAAS</sequence>
<comment type="catalytic activity">
    <reaction evidence="1">
        <text>ATP + protein L-histidine = ADP + protein N-phospho-L-histidine.</text>
        <dbReference type="EC" id="2.7.13.3"/>
    </reaction>
</comment>
<dbReference type="GO" id="GO:0000155">
    <property type="term" value="F:phosphorelay sensor kinase activity"/>
    <property type="evidence" value="ECO:0007669"/>
    <property type="project" value="InterPro"/>
</dbReference>
<feature type="modified residue" description="4-aspartylphosphate" evidence="6">
    <location>
        <position position="1107"/>
    </location>
</feature>
<dbReference type="Pfam" id="PF07494">
    <property type="entry name" value="Reg_prop"/>
    <property type="match status" value="2"/>
</dbReference>